<feature type="compositionally biased region" description="Polar residues" evidence="8">
    <location>
        <begin position="752"/>
        <end position="786"/>
    </location>
</feature>
<dbReference type="OrthoDB" id="2538017at2759"/>
<dbReference type="PANTHER" id="PTHR13437">
    <property type="entry name" value="NUCLEOPORIN P58/P45 NUCLEOPORIN-LIKE PROTEIN 1"/>
    <property type="match status" value="1"/>
</dbReference>
<accession>A0A8H7UZW7</accession>
<feature type="compositionally biased region" description="Polar residues" evidence="8">
    <location>
        <begin position="38"/>
        <end position="52"/>
    </location>
</feature>
<evidence type="ECO:0000256" key="5">
    <source>
        <dbReference type="ARBA" id="ARBA00023010"/>
    </source>
</evidence>
<feature type="region of interest" description="Disordered" evidence="8">
    <location>
        <begin position="1"/>
        <end position="436"/>
    </location>
</feature>
<feature type="compositionally biased region" description="Polar residues" evidence="8">
    <location>
        <begin position="565"/>
        <end position="576"/>
    </location>
</feature>
<keyword evidence="7" id="KW-0539">Nucleus</keyword>
<dbReference type="Gene3D" id="6.10.140.1350">
    <property type="match status" value="1"/>
</dbReference>
<keyword evidence="3" id="KW-0509">mRNA transport</keyword>
<evidence type="ECO:0000256" key="4">
    <source>
        <dbReference type="ARBA" id="ARBA00022927"/>
    </source>
</evidence>
<feature type="region of interest" description="Disordered" evidence="8">
    <location>
        <begin position="565"/>
        <end position="993"/>
    </location>
</feature>
<feature type="compositionally biased region" description="Polar residues" evidence="8">
    <location>
        <begin position="619"/>
        <end position="631"/>
    </location>
</feature>
<evidence type="ECO:0000256" key="2">
    <source>
        <dbReference type="ARBA" id="ARBA00022448"/>
    </source>
</evidence>
<feature type="compositionally biased region" description="Polar residues" evidence="8">
    <location>
        <begin position="205"/>
        <end position="231"/>
    </location>
</feature>
<evidence type="ECO:0000313" key="9">
    <source>
        <dbReference type="EMBL" id="KAG2204906.1"/>
    </source>
</evidence>
<dbReference type="AlphaFoldDB" id="A0A8H7UZW7"/>
<organism evidence="9 10">
    <name type="scientific">Mucor plumbeus</name>
    <dbReference type="NCBI Taxonomy" id="97098"/>
    <lineage>
        <taxon>Eukaryota</taxon>
        <taxon>Fungi</taxon>
        <taxon>Fungi incertae sedis</taxon>
        <taxon>Mucoromycota</taxon>
        <taxon>Mucoromycotina</taxon>
        <taxon>Mucoromycetes</taxon>
        <taxon>Mucorales</taxon>
        <taxon>Mucorineae</taxon>
        <taxon>Mucoraceae</taxon>
        <taxon>Mucor</taxon>
    </lineage>
</organism>
<evidence type="ECO:0000313" key="10">
    <source>
        <dbReference type="Proteomes" id="UP000650833"/>
    </source>
</evidence>
<feature type="compositionally biased region" description="Polar residues" evidence="8">
    <location>
        <begin position="940"/>
        <end position="951"/>
    </location>
</feature>
<evidence type="ECO:0000256" key="6">
    <source>
        <dbReference type="ARBA" id="ARBA00023132"/>
    </source>
</evidence>
<feature type="compositionally biased region" description="Polar residues" evidence="8">
    <location>
        <begin position="241"/>
        <end position="260"/>
    </location>
</feature>
<feature type="compositionally biased region" description="Polar residues" evidence="8">
    <location>
        <begin position="413"/>
        <end position="424"/>
    </location>
</feature>
<keyword evidence="5" id="KW-0811">Translocation</keyword>
<protein>
    <submittedName>
        <fullName evidence="9">Uncharacterized protein</fullName>
    </submittedName>
</protein>
<name>A0A8H7UZW7_9FUNG</name>
<keyword evidence="6" id="KW-0906">Nuclear pore complex</keyword>
<dbReference type="GO" id="GO:0005643">
    <property type="term" value="C:nuclear pore"/>
    <property type="evidence" value="ECO:0007669"/>
    <property type="project" value="UniProtKB-SubCell"/>
</dbReference>
<feature type="compositionally biased region" description="Basic and acidic residues" evidence="8">
    <location>
        <begin position="398"/>
        <end position="412"/>
    </location>
</feature>
<gene>
    <name evidence="9" type="ORF">INT46_002675</name>
</gene>
<comment type="caution">
    <text evidence="9">The sequence shown here is derived from an EMBL/GenBank/DDBJ whole genome shotgun (WGS) entry which is preliminary data.</text>
</comment>
<feature type="compositionally biased region" description="Polar residues" evidence="8">
    <location>
        <begin position="280"/>
        <end position="311"/>
    </location>
</feature>
<feature type="compositionally biased region" description="Polar residues" evidence="8">
    <location>
        <begin position="848"/>
        <end position="860"/>
    </location>
</feature>
<feature type="compositionally biased region" description="Low complexity" evidence="8">
    <location>
        <begin position="89"/>
        <end position="103"/>
    </location>
</feature>
<keyword evidence="2" id="KW-0813">Transport</keyword>
<dbReference type="GO" id="GO:0008139">
    <property type="term" value="F:nuclear localization sequence binding"/>
    <property type="evidence" value="ECO:0007669"/>
    <property type="project" value="InterPro"/>
</dbReference>
<feature type="compositionally biased region" description="Low complexity" evidence="8">
    <location>
        <begin position="640"/>
        <end position="658"/>
    </location>
</feature>
<feature type="compositionally biased region" description="Polar residues" evidence="8">
    <location>
        <begin position="334"/>
        <end position="363"/>
    </location>
</feature>
<proteinExistence type="predicted"/>
<evidence type="ECO:0000256" key="7">
    <source>
        <dbReference type="ARBA" id="ARBA00023242"/>
    </source>
</evidence>
<feature type="compositionally biased region" description="Low complexity" evidence="8">
    <location>
        <begin position="695"/>
        <end position="727"/>
    </location>
</feature>
<evidence type="ECO:0000256" key="3">
    <source>
        <dbReference type="ARBA" id="ARBA00022816"/>
    </source>
</evidence>
<evidence type="ECO:0000256" key="1">
    <source>
        <dbReference type="ARBA" id="ARBA00004567"/>
    </source>
</evidence>
<feature type="compositionally biased region" description="Basic and acidic residues" evidence="8">
    <location>
        <begin position="952"/>
        <end position="968"/>
    </location>
</feature>
<dbReference type="GO" id="GO:0051028">
    <property type="term" value="P:mRNA transport"/>
    <property type="evidence" value="ECO:0007669"/>
    <property type="project" value="UniProtKB-KW"/>
</dbReference>
<feature type="compositionally biased region" description="Low complexity" evidence="8">
    <location>
        <begin position="971"/>
        <end position="993"/>
    </location>
</feature>
<keyword evidence="4" id="KW-0653">Protein transport</keyword>
<feature type="compositionally biased region" description="Polar residues" evidence="8">
    <location>
        <begin position="146"/>
        <end position="177"/>
    </location>
</feature>
<feature type="compositionally biased region" description="Polar residues" evidence="8">
    <location>
        <begin position="110"/>
        <end position="122"/>
    </location>
</feature>
<feature type="compositionally biased region" description="Acidic residues" evidence="8">
    <location>
        <begin position="182"/>
        <end position="191"/>
    </location>
</feature>
<reference evidence="9" key="1">
    <citation type="submission" date="2020-12" db="EMBL/GenBank/DDBJ databases">
        <title>Metabolic potential, ecology and presence of endohyphal bacteria is reflected in genomic diversity of Mucoromycotina.</title>
        <authorList>
            <person name="Muszewska A."/>
            <person name="Okrasinska A."/>
            <person name="Steczkiewicz K."/>
            <person name="Drgas O."/>
            <person name="Orlowska M."/>
            <person name="Perlinska-Lenart U."/>
            <person name="Aleksandrzak-Piekarczyk T."/>
            <person name="Szatraj K."/>
            <person name="Zielenkiewicz U."/>
            <person name="Pilsyk S."/>
            <person name="Malc E."/>
            <person name="Mieczkowski P."/>
            <person name="Kruszewska J.S."/>
            <person name="Biernat P."/>
            <person name="Pawlowska J."/>
        </authorList>
    </citation>
    <scope>NUCLEOTIDE SEQUENCE</scope>
    <source>
        <strain evidence="9">CBS 226.32</strain>
    </source>
</reference>
<feature type="compositionally biased region" description="Low complexity" evidence="8">
    <location>
        <begin position="510"/>
        <end position="534"/>
    </location>
</feature>
<dbReference type="GO" id="GO:0017056">
    <property type="term" value="F:structural constituent of nuclear pore"/>
    <property type="evidence" value="ECO:0007669"/>
    <property type="project" value="InterPro"/>
</dbReference>
<dbReference type="EMBL" id="JAEPRC010000185">
    <property type="protein sequence ID" value="KAG2204906.1"/>
    <property type="molecule type" value="Genomic_DNA"/>
</dbReference>
<comment type="subcellular location">
    <subcellularLocation>
        <location evidence="1">Nucleus</location>
        <location evidence="1">Nuclear pore complex</location>
    </subcellularLocation>
</comment>
<feature type="compositionally biased region" description="Basic and acidic residues" evidence="8">
    <location>
        <begin position="599"/>
        <end position="608"/>
    </location>
</feature>
<evidence type="ECO:0000256" key="8">
    <source>
        <dbReference type="SAM" id="MobiDB-lite"/>
    </source>
</evidence>
<feature type="compositionally biased region" description="Polar residues" evidence="8">
    <location>
        <begin position="898"/>
        <end position="907"/>
    </location>
</feature>
<feature type="compositionally biased region" description="Low complexity" evidence="8">
    <location>
        <begin position="19"/>
        <end position="37"/>
    </location>
</feature>
<dbReference type="Proteomes" id="UP000650833">
    <property type="component" value="Unassembled WGS sequence"/>
</dbReference>
<feature type="region of interest" description="Disordered" evidence="8">
    <location>
        <begin position="450"/>
        <end position="552"/>
    </location>
</feature>
<sequence length="1233" mass="128837">MSNPHPDRPIAQPRRRLNRTTSTNSVGSVGSATGSTSPMANFSFGSPSSSVTAAKPPVQPSLGSFGASNPPVFNTQPNNNIGFQSGFGSPMTNPPVTSTNTSTIGFGTFGSPSVPSTVTNQPFGGLGGQNNTSTSSPSSSIGAFGSTPTSNAGGFQSGFGNASGSLFNSFGKPSQPQKIDDDSNMDSDEQPAAEKTPSFGGFGSNKPQTSTPAFSLNTSTVTTEQNKSTSAFPAFSFGKPATSSESTTTAKPFESSSSASPFGFKPTSFSESKDADITKETTSVQKPSTGFSFGSLNKIPSTSTANASTLSFGIKAPEEKSDKSAAPSPFASFGTPSKSTPSPFAGFGQSTSSAKITEISSPKSNDEGTDDLSKSTSSKPAATIVAPTFSFNSPSAKSIEKKSTEDDNKSSDKPTTSFGSFTNASEKKSDEIATPAFFKTSDIPSTFAGLKSASEVGSPSSVIANAASPAPTALESSSSEKEETTIKTSTDDNASEKEAVTSLFGQRRNSITSTTSDTSTQAVAAASPSPFASVTKETDKSTESSKAAPSFVSFGKNTVEGFSITKSSDSAESGSSFLGKPQKKPETIANDTITEEDDSSAKKDDKKPTFSFGNVAPVASSTEKPTSSPFSFNKPAAIANKPSPFTFSTTSASSTNKAADAPKSFSFGNTSNTNDKAEAPKPFSFNIPAPTGEKPSPFSFSSPVNNSTDKPASSFSFSSPAVTSSDSSSRKKRDRDADDDNNNDEQAHKKSFSFSPNPTSKLASASTPGFSFNTGTVGNKDTSSPFNYAATPVTKPAENTKEDTVVPTFTFGKSAPTTEKKDAGSSIFTFGAPATKSTENIEKKDTPKSFSFDSPATTTASDKKNFSFGAPPSTDTSSSEGAKAKPAAATDSKKPTFSFGSPASTPSFGDKSSADKANDATSKTDNAAKGTTLLHGKSPLSKSTSFLANDTSSKDNESDKNGAADINKRVSFSLPGTSSATSSSSTKTSEPGSVSLAFSKVKGTDDTTAPATLNLHPIAKKDTSSSGTTLQTTLKSTITDSNQITYKTRFWELPDDARNELALLAHFITEQTDKKDKIDQELGSYFGSTLKEMHASALTMNDDAVILGEQLEVQSKSIDNLILLNKEQRLNAASASNVQQQESKNWRMRGATENWNFFNNSIANMEQRFGQLSETVTSVEEAINGLQSQVQFSPQNVGTMLDQQRRMYLSLAGRVAEIHQEADRIVKRRKLTK</sequence>
<dbReference type="GO" id="GO:0015031">
    <property type="term" value="P:protein transport"/>
    <property type="evidence" value="ECO:0007669"/>
    <property type="project" value="UniProtKB-KW"/>
</dbReference>
<keyword evidence="10" id="KW-1185">Reference proteome</keyword>
<feature type="compositionally biased region" description="Polar residues" evidence="8">
    <location>
        <begin position="71"/>
        <end position="87"/>
    </location>
</feature>
<dbReference type="PANTHER" id="PTHR13437:SF2">
    <property type="entry name" value="NUCLEOPORIN P58_P45"/>
    <property type="match status" value="1"/>
</dbReference>
<dbReference type="InterPro" id="IPR024882">
    <property type="entry name" value="NUP58/p45/49"/>
</dbReference>